<name>A0A6A6NS02_9PEZI</name>
<evidence type="ECO:0000313" key="3">
    <source>
        <dbReference type="Proteomes" id="UP000799766"/>
    </source>
</evidence>
<evidence type="ECO:0000313" key="2">
    <source>
        <dbReference type="EMBL" id="KAF2454521.1"/>
    </source>
</evidence>
<feature type="transmembrane region" description="Helical" evidence="1">
    <location>
        <begin position="31"/>
        <end position="51"/>
    </location>
</feature>
<dbReference type="OrthoDB" id="4153178at2759"/>
<reference evidence="2" key="1">
    <citation type="journal article" date="2020" name="Stud. Mycol.">
        <title>101 Dothideomycetes genomes: a test case for predicting lifestyles and emergence of pathogens.</title>
        <authorList>
            <person name="Haridas S."/>
            <person name="Albert R."/>
            <person name="Binder M."/>
            <person name="Bloem J."/>
            <person name="Labutti K."/>
            <person name="Salamov A."/>
            <person name="Andreopoulos B."/>
            <person name="Baker S."/>
            <person name="Barry K."/>
            <person name="Bills G."/>
            <person name="Bluhm B."/>
            <person name="Cannon C."/>
            <person name="Castanera R."/>
            <person name="Culley D."/>
            <person name="Daum C."/>
            <person name="Ezra D."/>
            <person name="Gonzalez J."/>
            <person name="Henrissat B."/>
            <person name="Kuo A."/>
            <person name="Liang C."/>
            <person name="Lipzen A."/>
            <person name="Lutzoni F."/>
            <person name="Magnuson J."/>
            <person name="Mondo S."/>
            <person name="Nolan M."/>
            <person name="Ohm R."/>
            <person name="Pangilinan J."/>
            <person name="Park H.-J."/>
            <person name="Ramirez L."/>
            <person name="Alfaro M."/>
            <person name="Sun H."/>
            <person name="Tritt A."/>
            <person name="Yoshinaga Y."/>
            <person name="Zwiers L.-H."/>
            <person name="Turgeon B."/>
            <person name="Goodwin S."/>
            <person name="Spatafora J."/>
            <person name="Crous P."/>
            <person name="Grigoriev I."/>
        </authorList>
    </citation>
    <scope>NUCLEOTIDE SEQUENCE</scope>
    <source>
        <strain evidence="2">ATCC 16933</strain>
    </source>
</reference>
<accession>A0A6A6NS02</accession>
<dbReference type="AlphaFoldDB" id="A0A6A6NS02"/>
<keyword evidence="1" id="KW-0472">Membrane</keyword>
<protein>
    <submittedName>
        <fullName evidence="2">Uncharacterized protein</fullName>
    </submittedName>
</protein>
<dbReference type="EMBL" id="MU001691">
    <property type="protein sequence ID" value="KAF2454521.1"/>
    <property type="molecule type" value="Genomic_DNA"/>
</dbReference>
<dbReference type="Proteomes" id="UP000799766">
    <property type="component" value="Unassembled WGS sequence"/>
</dbReference>
<keyword evidence="3" id="KW-1185">Reference proteome</keyword>
<proteinExistence type="predicted"/>
<keyword evidence="1" id="KW-1133">Transmembrane helix</keyword>
<evidence type="ECO:0000256" key="1">
    <source>
        <dbReference type="SAM" id="Phobius"/>
    </source>
</evidence>
<organism evidence="2 3">
    <name type="scientific">Lineolata rhizophorae</name>
    <dbReference type="NCBI Taxonomy" id="578093"/>
    <lineage>
        <taxon>Eukaryota</taxon>
        <taxon>Fungi</taxon>
        <taxon>Dikarya</taxon>
        <taxon>Ascomycota</taxon>
        <taxon>Pezizomycotina</taxon>
        <taxon>Dothideomycetes</taxon>
        <taxon>Dothideomycetes incertae sedis</taxon>
        <taxon>Lineolatales</taxon>
        <taxon>Lineolataceae</taxon>
        <taxon>Lineolata</taxon>
    </lineage>
</organism>
<sequence>MDVERAIRRSVGPAEEIGYQKARWWRNLNRVMCLVGIVVLGVVIALVVIGTKLPSSR</sequence>
<gene>
    <name evidence="2" type="ORF">BDY21DRAFT_353140</name>
</gene>
<keyword evidence="1" id="KW-0812">Transmembrane</keyword>